<evidence type="ECO:0000256" key="3">
    <source>
        <dbReference type="ARBA" id="ARBA00022517"/>
    </source>
</evidence>
<keyword evidence="3" id="KW-0690">Ribosome biogenesis</keyword>
<gene>
    <name evidence="7" type="ORF">PGT21_022724</name>
</gene>
<evidence type="ECO:0000313" key="7">
    <source>
        <dbReference type="EMBL" id="KAA1076871.1"/>
    </source>
</evidence>
<keyword evidence="4" id="KW-0539">Nucleus</keyword>
<comment type="similarity">
    <text evidence="2">Belongs to the BRX1 family.</text>
</comment>
<name>A0A5B0MJJ3_PUCGR</name>
<comment type="subcellular location">
    <subcellularLocation>
        <location evidence="1">Nucleus</location>
        <location evidence="1">Nucleolus</location>
    </subcellularLocation>
</comment>
<evidence type="ECO:0000313" key="8">
    <source>
        <dbReference type="Proteomes" id="UP000324748"/>
    </source>
</evidence>
<feature type="region of interest" description="Disordered" evidence="5">
    <location>
        <begin position="535"/>
        <end position="642"/>
    </location>
</feature>
<feature type="compositionally biased region" description="Polar residues" evidence="5">
    <location>
        <begin position="1"/>
        <end position="12"/>
    </location>
</feature>
<evidence type="ECO:0000256" key="2">
    <source>
        <dbReference type="ARBA" id="ARBA00006369"/>
    </source>
</evidence>
<feature type="compositionally biased region" description="Basic and acidic residues" evidence="5">
    <location>
        <begin position="575"/>
        <end position="587"/>
    </location>
</feature>
<evidence type="ECO:0000256" key="1">
    <source>
        <dbReference type="ARBA" id="ARBA00004604"/>
    </source>
</evidence>
<sequence>MSTPNSHPTKQSYYVADLPNITPHNNSTGQEIFPVGMSPHPLGQSPTYAANQNQSTGHTTQFRPVLYTPSPLGNGTANQSECDPQLAPSKSNQPFSSGYVAPSSTGSLTPMMSFEPGATPAEPAKKPRKKRAPRKKAPTQPLENTPPPETVPSITHPKETIIDPTDPTQRPKRHRVDAETLDKIRGEPLDQLRARAVKYAEYERLTAEDKLALDEAYREYQTQVHLIAIERKLHPKPVLQYLGNEVRIRGPSNFNNFCVYDQVAGPIYHDKTMSISDRMSECARLWHLLDKTTQNQWRDQDFLDSISPPDNIAPPAQDGAEAVAQWKKRDKFKLTLWIHKIKRDLKNLSVSHQVKGFFVLASRDPDSPIIKTGGSLMAEEFLDLMAADTNPCSSFYRFVNGQQAIKDISGSYPQPNNKRKRRSGKDDDENCPHDLGSKKANIEAVREKLKGALRQATHGVWQGGWPGTKTESTLASLGVTLQVQQNDKCVLPNDFCARPSDMRNAQAQRILTAFAEGWVRLLGPPPPEVGVGMIGHEIDDDDSDASPTRVTITAAKRPKVTKKQQAKKRASAAGDETRPTPEPEPIKQKRVKPKRAVAEKKSLSTQSVGIIRQPRSVTPPDSQSPTPSIDRLANSEDESDVSEFVPRKRGRILIESDEESDDCLLCINKLADLNSCNHALYFEPQRHCDLYLWASRCLNGPSICFHVVNIHTMDEVERTGNCLKGSRPIITFGKEFEDEVHWKVCKEVLTNVFAAPKTAWKAKRFIWSLVEASSSLDGDGSLR</sequence>
<organism evidence="7 8">
    <name type="scientific">Puccinia graminis f. sp. tritici</name>
    <dbReference type="NCBI Taxonomy" id="56615"/>
    <lineage>
        <taxon>Eukaryota</taxon>
        <taxon>Fungi</taxon>
        <taxon>Dikarya</taxon>
        <taxon>Basidiomycota</taxon>
        <taxon>Pucciniomycotina</taxon>
        <taxon>Pucciniomycetes</taxon>
        <taxon>Pucciniales</taxon>
        <taxon>Pucciniaceae</taxon>
        <taxon>Puccinia</taxon>
    </lineage>
</organism>
<dbReference type="GO" id="GO:0000027">
    <property type="term" value="P:ribosomal large subunit assembly"/>
    <property type="evidence" value="ECO:0007669"/>
    <property type="project" value="TreeGrafter"/>
</dbReference>
<feature type="domain" description="Brix" evidence="6">
    <location>
        <begin position="668"/>
        <end position="760"/>
    </location>
</feature>
<dbReference type="EMBL" id="VSWC01000145">
    <property type="protein sequence ID" value="KAA1076871.1"/>
    <property type="molecule type" value="Genomic_DNA"/>
</dbReference>
<feature type="compositionally biased region" description="Polar residues" evidence="5">
    <location>
        <begin position="615"/>
        <end position="627"/>
    </location>
</feature>
<feature type="compositionally biased region" description="Basic residues" evidence="5">
    <location>
        <begin position="126"/>
        <end position="137"/>
    </location>
</feature>
<feature type="compositionally biased region" description="Polar residues" evidence="5">
    <location>
        <begin position="44"/>
        <end position="62"/>
    </location>
</feature>
<dbReference type="AlphaFoldDB" id="A0A5B0MJJ3"/>
<dbReference type="OrthoDB" id="1638493at2759"/>
<dbReference type="GO" id="GO:0006364">
    <property type="term" value="P:rRNA processing"/>
    <property type="evidence" value="ECO:0007669"/>
    <property type="project" value="InterPro"/>
</dbReference>
<dbReference type="GO" id="GO:0005730">
    <property type="term" value="C:nucleolus"/>
    <property type="evidence" value="ECO:0007669"/>
    <property type="project" value="UniProtKB-SubCell"/>
</dbReference>
<feature type="region of interest" description="Disordered" evidence="5">
    <location>
        <begin position="1"/>
        <end position="175"/>
    </location>
</feature>
<dbReference type="PANTHER" id="PTHR13634:SF0">
    <property type="entry name" value="RIBOSOME BIOGENESIS PROTEIN BRX1 HOMOLOG"/>
    <property type="match status" value="1"/>
</dbReference>
<dbReference type="Proteomes" id="UP000324748">
    <property type="component" value="Unassembled WGS sequence"/>
</dbReference>
<evidence type="ECO:0000256" key="4">
    <source>
        <dbReference type="ARBA" id="ARBA00023242"/>
    </source>
</evidence>
<dbReference type="GO" id="GO:0019843">
    <property type="term" value="F:rRNA binding"/>
    <property type="evidence" value="ECO:0007669"/>
    <property type="project" value="InterPro"/>
</dbReference>
<evidence type="ECO:0000259" key="6">
    <source>
        <dbReference type="Pfam" id="PF04427"/>
    </source>
</evidence>
<feature type="compositionally biased region" description="Polar residues" evidence="5">
    <location>
        <begin position="71"/>
        <end position="110"/>
    </location>
</feature>
<dbReference type="PANTHER" id="PTHR13634">
    <property type="entry name" value="RIBOSOME BIOGENESIS PROTEIN BRIX"/>
    <property type="match status" value="1"/>
</dbReference>
<comment type="caution">
    <text evidence="7">The sequence shown here is derived from an EMBL/GenBank/DDBJ whole genome shotgun (WGS) entry which is preliminary data.</text>
</comment>
<dbReference type="Pfam" id="PF04427">
    <property type="entry name" value="Brix"/>
    <property type="match status" value="1"/>
</dbReference>
<evidence type="ECO:0000256" key="5">
    <source>
        <dbReference type="SAM" id="MobiDB-lite"/>
    </source>
</evidence>
<dbReference type="InterPro" id="IPR026532">
    <property type="entry name" value="BRX1"/>
</dbReference>
<feature type="region of interest" description="Disordered" evidence="5">
    <location>
        <begin position="407"/>
        <end position="438"/>
    </location>
</feature>
<keyword evidence="8" id="KW-1185">Reference proteome</keyword>
<protein>
    <recommendedName>
        <fullName evidence="6">Brix domain-containing protein</fullName>
    </recommendedName>
</protein>
<accession>A0A5B0MJJ3</accession>
<proteinExistence type="inferred from homology"/>
<dbReference type="InterPro" id="IPR007109">
    <property type="entry name" value="Brix"/>
</dbReference>
<reference evidence="7 8" key="1">
    <citation type="submission" date="2019-05" db="EMBL/GenBank/DDBJ databases">
        <title>Emergence of the Ug99 lineage of the wheat stem rust pathogen through somatic hybridization.</title>
        <authorList>
            <person name="Li F."/>
            <person name="Upadhyaya N.M."/>
            <person name="Sperschneider J."/>
            <person name="Matny O."/>
            <person name="Nguyen-Phuc H."/>
            <person name="Mago R."/>
            <person name="Raley C."/>
            <person name="Miller M.E."/>
            <person name="Silverstein K.A.T."/>
            <person name="Henningsen E."/>
            <person name="Hirsch C.D."/>
            <person name="Visser B."/>
            <person name="Pretorius Z.A."/>
            <person name="Steffenson B.J."/>
            <person name="Schwessinger B."/>
            <person name="Dodds P.N."/>
            <person name="Figueroa M."/>
        </authorList>
    </citation>
    <scope>NUCLEOTIDE SEQUENCE [LARGE SCALE GENOMIC DNA]</scope>
    <source>
        <strain evidence="7">21-0</strain>
    </source>
</reference>
<feature type="compositionally biased region" description="Basic residues" evidence="5">
    <location>
        <begin position="556"/>
        <end position="570"/>
    </location>
</feature>